<name>A0A1I2ECK3_9BACT</name>
<dbReference type="Proteomes" id="UP000181976">
    <property type="component" value="Unassembled WGS sequence"/>
</dbReference>
<accession>A0A1I2ECK3</accession>
<dbReference type="AlphaFoldDB" id="A0A1I2ECK3"/>
<dbReference type="Gene3D" id="2.60.40.10">
    <property type="entry name" value="Immunoglobulins"/>
    <property type="match status" value="1"/>
</dbReference>
<evidence type="ECO:0000256" key="1">
    <source>
        <dbReference type="SAM" id="MobiDB-lite"/>
    </source>
</evidence>
<dbReference type="InterPro" id="IPR027829">
    <property type="entry name" value="DUF4625"/>
</dbReference>
<evidence type="ECO:0008006" key="5">
    <source>
        <dbReference type="Google" id="ProtNLM"/>
    </source>
</evidence>
<keyword evidence="4" id="KW-1185">Reference proteome</keyword>
<feature type="region of interest" description="Disordered" evidence="1">
    <location>
        <begin position="28"/>
        <end position="64"/>
    </location>
</feature>
<feature type="chain" id="PRO_5010296842" description="DUF4625 domain-containing protein" evidence="2">
    <location>
        <begin position="27"/>
        <end position="168"/>
    </location>
</feature>
<protein>
    <recommendedName>
        <fullName evidence="5">DUF4625 domain-containing protein</fullName>
    </recommendedName>
</protein>
<dbReference type="Pfam" id="PF15418">
    <property type="entry name" value="DUF4625"/>
    <property type="match status" value="1"/>
</dbReference>
<evidence type="ECO:0000313" key="3">
    <source>
        <dbReference type="EMBL" id="SFE90774.1"/>
    </source>
</evidence>
<dbReference type="STRING" id="385682.SAMN05444380_12234"/>
<feature type="signal peptide" evidence="2">
    <location>
        <begin position="1"/>
        <end position="26"/>
    </location>
</feature>
<dbReference type="PROSITE" id="PS51257">
    <property type="entry name" value="PROKAR_LIPOPROTEIN"/>
    <property type="match status" value="1"/>
</dbReference>
<dbReference type="InterPro" id="IPR013783">
    <property type="entry name" value="Ig-like_fold"/>
</dbReference>
<dbReference type="eggNOG" id="ENOG503155F">
    <property type="taxonomic scope" value="Bacteria"/>
</dbReference>
<dbReference type="OrthoDB" id="1122382at2"/>
<sequence>MKFMKKNFLYFLLITALSTFTFVACGGDDDPDPEPDPDPVEDVDKEKPTISLTTPKAGDEFENNGTASILLNGTLKDNKELDSCYVSVSYNDKSASSLKSTDDLVEFNDEKSYSLSGTEHTFTNEDPFETTIENATPGEYTFTIKVFDAAGNKEEDSFNITIKEPTTE</sequence>
<feature type="compositionally biased region" description="Acidic residues" evidence="1">
    <location>
        <begin position="28"/>
        <end position="41"/>
    </location>
</feature>
<gene>
    <name evidence="3" type="ORF">SAMN05444380_12234</name>
</gene>
<proteinExistence type="predicted"/>
<organism evidence="3 4">
    <name type="scientific">Thermophagus xiamenensis</name>
    <dbReference type="NCBI Taxonomy" id="385682"/>
    <lineage>
        <taxon>Bacteria</taxon>
        <taxon>Pseudomonadati</taxon>
        <taxon>Bacteroidota</taxon>
        <taxon>Bacteroidia</taxon>
        <taxon>Marinilabiliales</taxon>
        <taxon>Marinilabiliaceae</taxon>
        <taxon>Thermophagus</taxon>
    </lineage>
</organism>
<evidence type="ECO:0000256" key="2">
    <source>
        <dbReference type="SAM" id="SignalP"/>
    </source>
</evidence>
<evidence type="ECO:0000313" key="4">
    <source>
        <dbReference type="Proteomes" id="UP000181976"/>
    </source>
</evidence>
<keyword evidence="2" id="KW-0732">Signal</keyword>
<dbReference type="EMBL" id="FONA01000022">
    <property type="protein sequence ID" value="SFE90774.1"/>
    <property type="molecule type" value="Genomic_DNA"/>
</dbReference>
<reference evidence="3 4" key="1">
    <citation type="submission" date="2016-10" db="EMBL/GenBank/DDBJ databases">
        <authorList>
            <person name="de Groot N.N."/>
        </authorList>
    </citation>
    <scope>NUCLEOTIDE SEQUENCE [LARGE SCALE GENOMIC DNA]</scope>
    <source>
        <strain evidence="3 4">DSM 19012</strain>
    </source>
</reference>
<dbReference type="InParanoid" id="A0A1I2ECK3"/>